<accession>A0A8H7IQJ9</accession>
<gene>
    <name evidence="2" type="ORF">BFW01_g148</name>
</gene>
<dbReference type="EMBL" id="MDYX01000037">
    <property type="protein sequence ID" value="KAF9629967.1"/>
    <property type="molecule type" value="Genomic_DNA"/>
</dbReference>
<dbReference type="Proteomes" id="UP000627934">
    <property type="component" value="Unassembled WGS sequence"/>
</dbReference>
<dbReference type="AlphaFoldDB" id="A0A8H7IQJ9"/>
<proteinExistence type="predicted"/>
<evidence type="ECO:0000313" key="2">
    <source>
        <dbReference type="EMBL" id="KAF9629967.1"/>
    </source>
</evidence>
<comment type="caution">
    <text evidence="2">The sequence shown here is derived from an EMBL/GenBank/DDBJ whole genome shotgun (WGS) entry which is preliminary data.</text>
</comment>
<reference evidence="2" key="1">
    <citation type="submission" date="2016-08" db="EMBL/GenBank/DDBJ databases">
        <authorList>
            <person name="Yan J."/>
        </authorList>
    </citation>
    <scope>NUCLEOTIDE SEQUENCE</scope>
    <source>
        <strain evidence="2">CSS-01s</strain>
    </source>
</reference>
<sequence length="148" mass="16873">MSMYGPPSPRMEDGDQDRPSTPPLETVFFAPDGDTQLFLNSPDTSDEERPYIIFVVSSQVISLISERFKLWLSRRGFYTEPKPIPGVEPLLLPDDARGMEVLMNIAHLHFYRVPAQLELEKVSAVAQVAHAYRATKLLWPWWRGGGMR</sequence>
<organism evidence="2 3">
    <name type="scientific">Lasiodiplodia theobromae</name>
    <dbReference type="NCBI Taxonomy" id="45133"/>
    <lineage>
        <taxon>Eukaryota</taxon>
        <taxon>Fungi</taxon>
        <taxon>Dikarya</taxon>
        <taxon>Ascomycota</taxon>
        <taxon>Pezizomycotina</taxon>
        <taxon>Dothideomycetes</taxon>
        <taxon>Dothideomycetes incertae sedis</taxon>
        <taxon>Botryosphaeriales</taxon>
        <taxon>Botryosphaeriaceae</taxon>
        <taxon>Lasiodiplodia</taxon>
    </lineage>
</organism>
<evidence type="ECO:0000313" key="3">
    <source>
        <dbReference type="Proteomes" id="UP000627934"/>
    </source>
</evidence>
<feature type="region of interest" description="Disordered" evidence="1">
    <location>
        <begin position="1"/>
        <end position="26"/>
    </location>
</feature>
<evidence type="ECO:0008006" key="4">
    <source>
        <dbReference type="Google" id="ProtNLM"/>
    </source>
</evidence>
<protein>
    <recommendedName>
        <fullName evidence="4">BTB domain-containing protein</fullName>
    </recommendedName>
</protein>
<reference evidence="2" key="2">
    <citation type="journal article" date="2018" name="DNA Res.">
        <title>Comparative genome and transcriptome analyses reveal adaptations to opportunistic infections in woody plant degrading pathogens of Botryosphaeriaceae.</title>
        <authorList>
            <person name="Yan J.Y."/>
            <person name="Zhao W.S."/>
            <person name="Chen Z."/>
            <person name="Xing Q.K."/>
            <person name="Zhang W."/>
            <person name="Chethana K.W.T."/>
            <person name="Xue M.F."/>
            <person name="Xu J.P."/>
            <person name="Phillips A.J.L."/>
            <person name="Wang Y."/>
            <person name="Liu J.H."/>
            <person name="Liu M."/>
            <person name="Zhou Y."/>
            <person name="Jayawardena R.S."/>
            <person name="Manawasinghe I.S."/>
            <person name="Huang J.B."/>
            <person name="Qiao G.H."/>
            <person name="Fu C.Y."/>
            <person name="Guo F.F."/>
            <person name="Dissanayake A.J."/>
            <person name="Peng Y.L."/>
            <person name="Hyde K.D."/>
            <person name="Li X.H."/>
        </authorList>
    </citation>
    <scope>NUCLEOTIDE SEQUENCE</scope>
    <source>
        <strain evidence="2">CSS-01s</strain>
    </source>
</reference>
<evidence type="ECO:0000256" key="1">
    <source>
        <dbReference type="SAM" id="MobiDB-lite"/>
    </source>
</evidence>
<name>A0A8H7IQJ9_9PEZI</name>